<evidence type="ECO:0000256" key="1">
    <source>
        <dbReference type="SAM" id="MobiDB-lite"/>
    </source>
</evidence>
<dbReference type="Proteomes" id="UP000438429">
    <property type="component" value="Unassembled WGS sequence"/>
</dbReference>
<comment type="caution">
    <text evidence="2">The sequence shown here is derived from an EMBL/GenBank/DDBJ whole genome shotgun (WGS) entry which is preliminary data.</text>
</comment>
<name>A0A6A4SER9_SCOMX</name>
<reference evidence="2 3" key="1">
    <citation type="submission" date="2019-06" db="EMBL/GenBank/DDBJ databases">
        <title>Draft genomes of female and male turbot (Scophthalmus maximus).</title>
        <authorList>
            <person name="Xu H."/>
            <person name="Xu X.-W."/>
            <person name="Shao C."/>
            <person name="Chen S."/>
        </authorList>
    </citation>
    <scope>NUCLEOTIDE SEQUENCE [LARGE SCALE GENOMIC DNA]</scope>
    <source>
        <strain evidence="2">Ysfricsl-2016a</strain>
        <tissue evidence="2">Blood</tissue>
    </source>
</reference>
<organism evidence="2 3">
    <name type="scientific">Scophthalmus maximus</name>
    <name type="common">Turbot</name>
    <name type="synonym">Psetta maxima</name>
    <dbReference type="NCBI Taxonomy" id="52904"/>
    <lineage>
        <taxon>Eukaryota</taxon>
        <taxon>Metazoa</taxon>
        <taxon>Chordata</taxon>
        <taxon>Craniata</taxon>
        <taxon>Vertebrata</taxon>
        <taxon>Euteleostomi</taxon>
        <taxon>Actinopterygii</taxon>
        <taxon>Neopterygii</taxon>
        <taxon>Teleostei</taxon>
        <taxon>Neoteleostei</taxon>
        <taxon>Acanthomorphata</taxon>
        <taxon>Carangaria</taxon>
        <taxon>Pleuronectiformes</taxon>
        <taxon>Pleuronectoidei</taxon>
        <taxon>Scophthalmidae</taxon>
        <taxon>Scophthalmus</taxon>
    </lineage>
</organism>
<evidence type="ECO:0000313" key="3">
    <source>
        <dbReference type="Proteomes" id="UP000438429"/>
    </source>
</evidence>
<accession>A0A6A4SER9</accession>
<sequence>MKQNQTCVLSVARLEFQRLLPNAVGAGETYTLIPPGRDICSSIDTLPPPPHRTPPSKSASKYIGRTANTRGGAPESNTVCATSRPMRRPSAISLHHYRHRGCMYMRRKVRLNKPQQLQKRVPLRVLLKNTSALQLAGAWIVHLKDATTTALCRSRGISIEGPPRWSNMLAPHWITFPTEAVLAESSPSNF</sequence>
<protein>
    <submittedName>
        <fullName evidence="2">Uncharacterized protein</fullName>
    </submittedName>
</protein>
<feature type="region of interest" description="Disordered" evidence="1">
    <location>
        <begin position="41"/>
        <end position="84"/>
    </location>
</feature>
<dbReference type="EMBL" id="VEVO01000016">
    <property type="protein sequence ID" value="KAF0029374.1"/>
    <property type="molecule type" value="Genomic_DNA"/>
</dbReference>
<gene>
    <name evidence="2" type="ORF">F2P81_018479</name>
</gene>
<proteinExistence type="predicted"/>
<evidence type="ECO:0000313" key="2">
    <source>
        <dbReference type="EMBL" id="KAF0029374.1"/>
    </source>
</evidence>
<dbReference type="AlphaFoldDB" id="A0A6A4SER9"/>